<dbReference type="Proteomes" id="UP000321307">
    <property type="component" value="Unassembled WGS sequence"/>
</dbReference>
<name>A0A9X9G0Q0_9GAMM</name>
<dbReference type="AlphaFoldDB" id="A0A9X9G0Q0"/>
<dbReference type="RefSeq" id="WP_147839099.1">
    <property type="nucleotide sequence ID" value="NZ_VOUP01000023.1"/>
</dbReference>
<proteinExistence type="predicted"/>
<protein>
    <submittedName>
        <fullName evidence="1">Uncharacterized protein</fullName>
    </submittedName>
</protein>
<evidence type="ECO:0000313" key="2">
    <source>
        <dbReference type="Proteomes" id="UP000321307"/>
    </source>
</evidence>
<organism evidence="1 2">
    <name type="scientific">Serratia ureilytica</name>
    <dbReference type="NCBI Taxonomy" id="300181"/>
    <lineage>
        <taxon>Bacteria</taxon>
        <taxon>Pseudomonadati</taxon>
        <taxon>Pseudomonadota</taxon>
        <taxon>Gammaproteobacteria</taxon>
        <taxon>Enterobacterales</taxon>
        <taxon>Yersiniaceae</taxon>
        <taxon>Serratia</taxon>
    </lineage>
</organism>
<accession>A0A9X9G0Q0</accession>
<gene>
    <name evidence="1" type="ORF">FOT63_23670</name>
</gene>
<comment type="caution">
    <text evidence="1">The sequence shown here is derived from an EMBL/GenBank/DDBJ whole genome shotgun (WGS) entry which is preliminary data.</text>
</comment>
<sequence>MISQTINGIFCVTVCGCVSWRFADFGEALSWAFTTRVALDAANQLEVAHR</sequence>
<dbReference type="EMBL" id="VOUP01000023">
    <property type="protein sequence ID" value="TXE24613.1"/>
    <property type="molecule type" value="Genomic_DNA"/>
</dbReference>
<evidence type="ECO:0000313" key="1">
    <source>
        <dbReference type="EMBL" id="TXE24613.1"/>
    </source>
</evidence>
<reference evidence="1 2" key="1">
    <citation type="submission" date="2019-07" db="EMBL/GenBank/DDBJ databases">
        <title>Serratia strains were isolated from fresh produce.</title>
        <authorList>
            <person name="Cho G.-S."/>
            <person name="Stein M."/>
            <person name="Lee W."/>
            <person name="Suh S.H."/>
            <person name="Franz C.M.A.P."/>
        </authorList>
    </citation>
    <scope>NUCLEOTIDE SEQUENCE [LARGE SCALE GENOMIC DNA]</scope>
    <source>
        <strain evidence="1 2">S17</strain>
    </source>
</reference>